<keyword evidence="2" id="KW-1185">Reference proteome</keyword>
<sequence>MNESKVLRSPYRQFYARKSPLKSSTIKNDLNFNSTACNCTSTATPPSECRGPNSCTEVKGSKSVSCDTSRNIKPSGLRMLSPELRFFDVEDSLVPIENGGGKSHSGVQNAVSKVGFCSRNLNMYANRSRPGKIQSTQTMKNIKPTKIFHQQTKGSITSRTKKSISSLAPVSIAQSEPHCVDKSKDYLENEKENIIDFENNLEYLHEQVRTLGVSGDVVIEFDAKNGSSED</sequence>
<protein>
    <submittedName>
        <fullName evidence="1">Uncharacterized protein</fullName>
    </submittedName>
</protein>
<proteinExistence type="predicted"/>
<evidence type="ECO:0000313" key="2">
    <source>
        <dbReference type="Proteomes" id="UP000447434"/>
    </source>
</evidence>
<accession>A0A6A4P0H5</accession>
<gene>
    <name evidence="1" type="ORF">Lalb_Chr19g0129491</name>
</gene>
<comment type="caution">
    <text evidence="1">The sequence shown here is derived from an EMBL/GenBank/DDBJ whole genome shotgun (WGS) entry which is preliminary data.</text>
</comment>
<name>A0A6A4P0H5_LUPAL</name>
<reference evidence="2" key="1">
    <citation type="journal article" date="2020" name="Nat. Commun.">
        <title>Genome sequence of the cluster root forming white lupin.</title>
        <authorList>
            <person name="Hufnagel B."/>
            <person name="Marques A."/>
            <person name="Soriano A."/>
            <person name="Marques L."/>
            <person name="Divol F."/>
            <person name="Doumas P."/>
            <person name="Sallet E."/>
            <person name="Mancinotti D."/>
            <person name="Carrere S."/>
            <person name="Marande W."/>
            <person name="Arribat S."/>
            <person name="Keller J."/>
            <person name="Huneau C."/>
            <person name="Blein T."/>
            <person name="Aime D."/>
            <person name="Laguerre M."/>
            <person name="Taylor J."/>
            <person name="Schubert V."/>
            <person name="Nelson M."/>
            <person name="Geu-Flores F."/>
            <person name="Crespi M."/>
            <person name="Gallardo-Guerrero K."/>
            <person name="Delaux P.-M."/>
            <person name="Salse J."/>
            <person name="Berges H."/>
            <person name="Guyot R."/>
            <person name="Gouzy J."/>
            <person name="Peret B."/>
        </authorList>
    </citation>
    <scope>NUCLEOTIDE SEQUENCE [LARGE SCALE GENOMIC DNA]</scope>
    <source>
        <strain evidence="2">cv. Amiga</strain>
    </source>
</reference>
<evidence type="ECO:0000313" key="1">
    <source>
        <dbReference type="EMBL" id="KAE9592458.1"/>
    </source>
</evidence>
<organism evidence="1 2">
    <name type="scientific">Lupinus albus</name>
    <name type="common">White lupine</name>
    <name type="synonym">Lupinus termis</name>
    <dbReference type="NCBI Taxonomy" id="3870"/>
    <lineage>
        <taxon>Eukaryota</taxon>
        <taxon>Viridiplantae</taxon>
        <taxon>Streptophyta</taxon>
        <taxon>Embryophyta</taxon>
        <taxon>Tracheophyta</taxon>
        <taxon>Spermatophyta</taxon>
        <taxon>Magnoliopsida</taxon>
        <taxon>eudicotyledons</taxon>
        <taxon>Gunneridae</taxon>
        <taxon>Pentapetalae</taxon>
        <taxon>rosids</taxon>
        <taxon>fabids</taxon>
        <taxon>Fabales</taxon>
        <taxon>Fabaceae</taxon>
        <taxon>Papilionoideae</taxon>
        <taxon>50 kb inversion clade</taxon>
        <taxon>genistoids sensu lato</taxon>
        <taxon>core genistoids</taxon>
        <taxon>Genisteae</taxon>
        <taxon>Lupinus</taxon>
    </lineage>
</organism>
<dbReference type="OrthoDB" id="1931260at2759"/>
<dbReference type="EMBL" id="WOCE01000019">
    <property type="protein sequence ID" value="KAE9592458.1"/>
    <property type="molecule type" value="Genomic_DNA"/>
</dbReference>
<dbReference type="Proteomes" id="UP000447434">
    <property type="component" value="Chromosome 19"/>
</dbReference>
<dbReference type="AlphaFoldDB" id="A0A6A4P0H5"/>